<sequence length="162" mass="18570">MTKPLLSRQKLTAVRIEYGYTCDFHSNANCDPSGETSYGLTSADSRSLASPPFDDGWDTKIMSLRCYAMQDFSMRETVFERSDSNPLEEEDKENLEISKVDTTLPRRSLPNQVLVWAADDTNIAWVLTIEDHVKECFNTNDHVRHNLYRIMIPTGYTCDLFS</sequence>
<dbReference type="Proteomes" id="UP000490939">
    <property type="component" value="Unassembled WGS sequence"/>
</dbReference>
<accession>A0A8H3VNJ9</accession>
<evidence type="ECO:0000313" key="2">
    <source>
        <dbReference type="Proteomes" id="UP000490939"/>
    </source>
</evidence>
<evidence type="ECO:0000313" key="1">
    <source>
        <dbReference type="EMBL" id="KAE9991215.1"/>
    </source>
</evidence>
<keyword evidence="2" id="KW-1185">Reference proteome</keyword>
<protein>
    <submittedName>
        <fullName evidence="1">Uncharacterized protein</fullName>
    </submittedName>
</protein>
<reference evidence="1 2" key="1">
    <citation type="submission" date="2019-07" db="EMBL/GenBank/DDBJ databases">
        <title>Venturia inaequalis Genome Resource.</title>
        <authorList>
            <person name="Lichtner F.J."/>
        </authorList>
    </citation>
    <scope>NUCLEOTIDE SEQUENCE [LARGE SCALE GENOMIC DNA]</scope>
    <source>
        <strain evidence="1 2">DMI_063113</strain>
    </source>
</reference>
<gene>
    <name evidence="1" type="ORF">EG327_000270</name>
</gene>
<name>A0A8H3VNJ9_VENIN</name>
<comment type="caution">
    <text evidence="1">The sequence shown here is derived from an EMBL/GenBank/DDBJ whole genome shotgun (WGS) entry which is preliminary data.</text>
</comment>
<proteinExistence type="predicted"/>
<dbReference type="EMBL" id="WNWR01000104">
    <property type="protein sequence ID" value="KAE9991215.1"/>
    <property type="molecule type" value="Genomic_DNA"/>
</dbReference>
<dbReference type="AlphaFoldDB" id="A0A8H3VNJ9"/>
<organism evidence="1 2">
    <name type="scientific">Venturia inaequalis</name>
    <name type="common">Apple scab fungus</name>
    <dbReference type="NCBI Taxonomy" id="5025"/>
    <lineage>
        <taxon>Eukaryota</taxon>
        <taxon>Fungi</taxon>
        <taxon>Dikarya</taxon>
        <taxon>Ascomycota</taxon>
        <taxon>Pezizomycotina</taxon>
        <taxon>Dothideomycetes</taxon>
        <taxon>Pleosporomycetidae</taxon>
        <taxon>Venturiales</taxon>
        <taxon>Venturiaceae</taxon>
        <taxon>Venturia</taxon>
    </lineage>
</organism>